<protein>
    <submittedName>
        <fullName evidence="2">Uncharacterized protein</fullName>
    </submittedName>
</protein>
<keyword evidence="3" id="KW-1185">Reference proteome</keyword>
<proteinExistence type="predicted"/>
<reference evidence="2 3" key="1">
    <citation type="journal article" date="2023" name="Plants (Basel)">
        <title>Bridging the Gap: Combining Genomics and Transcriptomics Approaches to Understand Stylosanthes scabra, an Orphan Legume from the Brazilian Caatinga.</title>
        <authorList>
            <person name="Ferreira-Neto J.R.C."/>
            <person name="da Silva M.D."/>
            <person name="Binneck E."/>
            <person name="de Melo N.F."/>
            <person name="da Silva R.H."/>
            <person name="de Melo A.L.T.M."/>
            <person name="Pandolfi V."/>
            <person name="Bustamante F.O."/>
            <person name="Brasileiro-Vidal A.C."/>
            <person name="Benko-Iseppon A.M."/>
        </authorList>
    </citation>
    <scope>NUCLEOTIDE SEQUENCE [LARGE SCALE GENOMIC DNA]</scope>
    <source>
        <tissue evidence="2">Leaves</tissue>
    </source>
</reference>
<feature type="region of interest" description="Disordered" evidence="1">
    <location>
        <begin position="1"/>
        <end position="32"/>
    </location>
</feature>
<name>A0ABU6SLF1_9FABA</name>
<organism evidence="2 3">
    <name type="scientific">Stylosanthes scabra</name>
    <dbReference type="NCBI Taxonomy" id="79078"/>
    <lineage>
        <taxon>Eukaryota</taxon>
        <taxon>Viridiplantae</taxon>
        <taxon>Streptophyta</taxon>
        <taxon>Embryophyta</taxon>
        <taxon>Tracheophyta</taxon>
        <taxon>Spermatophyta</taxon>
        <taxon>Magnoliopsida</taxon>
        <taxon>eudicotyledons</taxon>
        <taxon>Gunneridae</taxon>
        <taxon>Pentapetalae</taxon>
        <taxon>rosids</taxon>
        <taxon>fabids</taxon>
        <taxon>Fabales</taxon>
        <taxon>Fabaceae</taxon>
        <taxon>Papilionoideae</taxon>
        <taxon>50 kb inversion clade</taxon>
        <taxon>dalbergioids sensu lato</taxon>
        <taxon>Dalbergieae</taxon>
        <taxon>Pterocarpus clade</taxon>
        <taxon>Stylosanthes</taxon>
    </lineage>
</organism>
<comment type="caution">
    <text evidence="2">The sequence shown here is derived from an EMBL/GenBank/DDBJ whole genome shotgun (WGS) entry which is preliminary data.</text>
</comment>
<dbReference type="EMBL" id="JASCZI010060884">
    <property type="protein sequence ID" value="MED6136583.1"/>
    <property type="molecule type" value="Genomic_DNA"/>
</dbReference>
<evidence type="ECO:0000313" key="3">
    <source>
        <dbReference type="Proteomes" id="UP001341840"/>
    </source>
</evidence>
<sequence>MGTSGERRQPAGADRSKAVLCRGGSETNGGAKLDGVAVESREKMCEERWTLGGKESFAGGNTMMVRPTVSLALMEGAATQRLGGSSRDEKG</sequence>
<evidence type="ECO:0000256" key="1">
    <source>
        <dbReference type="SAM" id="MobiDB-lite"/>
    </source>
</evidence>
<evidence type="ECO:0000313" key="2">
    <source>
        <dbReference type="EMBL" id="MED6136583.1"/>
    </source>
</evidence>
<accession>A0ABU6SLF1</accession>
<feature type="compositionally biased region" description="Basic and acidic residues" evidence="1">
    <location>
        <begin position="1"/>
        <end position="17"/>
    </location>
</feature>
<gene>
    <name evidence="2" type="ORF">PIB30_057385</name>
</gene>
<dbReference type="Proteomes" id="UP001341840">
    <property type="component" value="Unassembled WGS sequence"/>
</dbReference>